<dbReference type="SMART" id="SM00382">
    <property type="entry name" value="AAA"/>
    <property type="match status" value="1"/>
</dbReference>
<dbReference type="Pfam" id="PF02518">
    <property type="entry name" value="HATPase_c"/>
    <property type="match status" value="1"/>
</dbReference>
<dbReference type="OrthoDB" id="9801841at2"/>
<keyword evidence="8" id="KW-0067">ATP-binding</keyword>
<keyword evidence="4" id="KW-0597">Phosphoprotein</keyword>
<dbReference type="SUPFAM" id="SSF55781">
    <property type="entry name" value="GAF domain-like"/>
    <property type="match status" value="1"/>
</dbReference>
<dbReference type="InterPro" id="IPR005467">
    <property type="entry name" value="His_kinase_dom"/>
</dbReference>
<dbReference type="InterPro" id="IPR003661">
    <property type="entry name" value="HisK_dim/P_dom"/>
</dbReference>
<dbReference type="SMART" id="SM00387">
    <property type="entry name" value="HATPase_c"/>
    <property type="match status" value="1"/>
</dbReference>
<evidence type="ECO:0000313" key="13">
    <source>
        <dbReference type="EMBL" id="MRH41097.1"/>
    </source>
</evidence>
<evidence type="ECO:0000256" key="1">
    <source>
        <dbReference type="ARBA" id="ARBA00000085"/>
    </source>
</evidence>
<dbReference type="InterPro" id="IPR003018">
    <property type="entry name" value="GAF"/>
</dbReference>
<accession>A0A6A8DDV7</accession>
<evidence type="ECO:0000256" key="4">
    <source>
        <dbReference type="ARBA" id="ARBA00022553"/>
    </source>
</evidence>
<keyword evidence="6" id="KW-0547">Nucleotide-binding</keyword>
<dbReference type="EMBL" id="WJNG01000001">
    <property type="protein sequence ID" value="MRH41097.1"/>
    <property type="molecule type" value="Genomic_DNA"/>
</dbReference>
<keyword evidence="7" id="KW-0418">Kinase</keyword>
<evidence type="ECO:0000259" key="11">
    <source>
        <dbReference type="PROSITE" id="PS50011"/>
    </source>
</evidence>
<dbReference type="InterPro" id="IPR036890">
    <property type="entry name" value="HATPase_C_sf"/>
</dbReference>
<keyword evidence="5" id="KW-0808">Transferase</keyword>
<dbReference type="SMART" id="SM00388">
    <property type="entry name" value="HisKA"/>
    <property type="match status" value="1"/>
</dbReference>
<keyword evidence="14" id="KW-1185">Reference proteome</keyword>
<dbReference type="InterPro" id="IPR011990">
    <property type="entry name" value="TPR-like_helical_dom_sf"/>
</dbReference>
<dbReference type="SMART" id="SM00065">
    <property type="entry name" value="GAF"/>
    <property type="match status" value="1"/>
</dbReference>
<dbReference type="SUPFAM" id="SSF48452">
    <property type="entry name" value="TPR-like"/>
    <property type="match status" value="1"/>
</dbReference>
<evidence type="ECO:0000256" key="10">
    <source>
        <dbReference type="SAM" id="Coils"/>
    </source>
</evidence>
<dbReference type="InterPro" id="IPR000719">
    <property type="entry name" value="Prot_kinase_dom"/>
</dbReference>
<gene>
    <name evidence="13" type="ORF">GH741_00225</name>
</gene>
<dbReference type="RefSeq" id="WP_153734768.1">
    <property type="nucleotide sequence ID" value="NZ_WJNG01000001.1"/>
</dbReference>
<dbReference type="SMART" id="SM00028">
    <property type="entry name" value="TPR"/>
    <property type="match status" value="3"/>
</dbReference>
<dbReference type="Gene3D" id="3.30.450.40">
    <property type="match status" value="1"/>
</dbReference>
<dbReference type="SUPFAM" id="SSF52540">
    <property type="entry name" value="P-loop containing nucleoside triphosphate hydrolases"/>
    <property type="match status" value="1"/>
</dbReference>
<keyword evidence="9" id="KW-0902">Two-component regulatory system</keyword>
<organism evidence="13 14">
    <name type="scientific">Aquibacillus halophilus</name>
    <dbReference type="NCBI Taxonomy" id="930132"/>
    <lineage>
        <taxon>Bacteria</taxon>
        <taxon>Bacillati</taxon>
        <taxon>Bacillota</taxon>
        <taxon>Bacilli</taxon>
        <taxon>Bacillales</taxon>
        <taxon>Bacillaceae</taxon>
        <taxon>Aquibacillus</taxon>
    </lineage>
</organism>
<dbReference type="Pfam" id="PF13191">
    <property type="entry name" value="AAA_16"/>
    <property type="match status" value="1"/>
</dbReference>
<dbReference type="CDD" id="cd00075">
    <property type="entry name" value="HATPase"/>
    <property type="match status" value="1"/>
</dbReference>
<protein>
    <recommendedName>
        <fullName evidence="3">histidine kinase</fullName>
        <ecNumber evidence="3">2.7.13.3</ecNumber>
    </recommendedName>
</protein>
<evidence type="ECO:0000256" key="2">
    <source>
        <dbReference type="ARBA" id="ARBA00004651"/>
    </source>
</evidence>
<comment type="subcellular location">
    <subcellularLocation>
        <location evidence="2">Cell membrane</location>
        <topology evidence="2">Multi-pass membrane protein</topology>
    </subcellularLocation>
</comment>
<evidence type="ECO:0000256" key="8">
    <source>
        <dbReference type="ARBA" id="ARBA00022840"/>
    </source>
</evidence>
<dbReference type="GO" id="GO:0005524">
    <property type="term" value="F:ATP binding"/>
    <property type="evidence" value="ECO:0007669"/>
    <property type="project" value="UniProtKB-KW"/>
</dbReference>
<evidence type="ECO:0000256" key="5">
    <source>
        <dbReference type="ARBA" id="ARBA00022679"/>
    </source>
</evidence>
<dbReference type="InterPro" id="IPR041664">
    <property type="entry name" value="AAA_16"/>
</dbReference>
<dbReference type="InterPro" id="IPR029016">
    <property type="entry name" value="GAF-like_dom_sf"/>
</dbReference>
<dbReference type="InterPro" id="IPR003593">
    <property type="entry name" value="AAA+_ATPase"/>
</dbReference>
<dbReference type="Gene3D" id="1.10.510.10">
    <property type="entry name" value="Transferase(Phosphotransferase) domain 1"/>
    <property type="match status" value="1"/>
</dbReference>
<proteinExistence type="predicted"/>
<dbReference type="FunFam" id="3.30.565.10:FF:000006">
    <property type="entry name" value="Sensor histidine kinase WalK"/>
    <property type="match status" value="1"/>
</dbReference>
<sequence>MIDLIKVPGYRIVDKLIENNIWTLYKAYSINDDRVVGIKKMNQMKNARDQAEIIHDFQVTKELRSKSVLQPEKLERYGSQIYVVTEYFQGVTLEKLLSQHPFDLKTFLRIAIQISNVVMNVHQTTIIHKSLQPQNILLNHRMDEIKLTGFHQSTQLTSEIQHPNISPYQLKERVAYMSPEQTGRMNRSLDHRSDLYSLGVIFYQIVTGRLPFLAEHPAEMIHQHLAKVPPSPRDIHEEIPVIISDIIMMLLEKMPESRYQSAYGLKEDLDTCLSLLDSGEVCSFPLKEKDNVTLYEVASRLYGRKESINQLIEGFVRVRDGGTECIFVYGPSGIGKTVLVNELHKPLVREKGYFISGKFIKLEQQIPYAPVIQALQELLRQIMSEGSTSIEKWRIIINQELGSYTAVIANFIPEVNWLIGSQVELPALPPEGVHNRFRQAIRKFIGIFSKAEHPLVLFLDDLQWADAATLDLLEHLVGSAESQHLLVIGGYRDNEVYVGHPFEVMLKNISARNVPITQLEVGHLSPAHLGEWIKDTLAIHQTEAVFLEDLVYRITQGNPFFISQVFQSLQYEGIITFDSAQRNWTSNMESLKEIPMDETIIDFILKRIARLDEETKEILNLAACFGNRFNLLSLAQITEKSYGDLAKKLWKGLEEGLIIPLDSSYKWVYPNENMTLLSEHPPSYLFLHDKVQQAFYMGLSEEIREGTHSKIGLELLRHYDDKKREEHIFEIVNHLNNSPHLLTNQKQLELVEWNWQAGEKAKNRAAKESALHFYQKGLELLPADKWESHYSATLKIMVGLGEAQYLNHLFDDAEATFDELLLRAHSNHEKLRIYDMKIMLYTHIHRVKQATAAGLAGLELFNWKFKKQPNKMDIAKEYLLTKLALIRRKDTDLLKLPAVTDKNQQLVMRTLINTNAPTYHFNQNLATILMLRALRLTLKHGDMDITALVYNNYALTMSAGFNDYDTSYQYGRLAINHVEKYQDNSLKARVYFVFGTFVNHWKKHIRYSLDYLERSQRLCIESGNVFLAGANSSFIGIILLIKGDNLQDVSVGIKRQLEFASQNEYVLSNDLLGELANWIEVLSNKNTAVNWEFPEITNDPSATIIHYTVRLQMTYLFQNEDQAIEIIERLELLVKETMILIVAPDYCFYHALWTAKFIRNATLPINQGKARMVKKLAKLKKWATHSPTNYMHKYLLVKGELARVEGNGEEAIRLYNRAINLAEENGYLQDVAIANACAADYYLDKKLPKSAKTYIMDAYLTYQTWGAERIAYDLSQKHLELNLNFNFNEVAATVQMENESLDVNTIFEAAGVISGEIVLNRLLRKLLPIVLSNAGAEYAHLFLTKDNNPYLTATSDINRNVIIHENTEQLSDHGLFSKTIVNYVAHTKEAVVLGDAANKGAFVEDHYIKEHKALSIYCLPILYQQKVTGIIYLENNQATNVFTKETITLLTLLASQAAIAIENAHLYANLEEKVDTRTKLLKKANQNLTLANKSLAETEEVRRKMLSNISHDLRSPIATIHGYVDAILDGLVDDPKQQIDYMNVIKRRLTLLNSLVQDLFDLAQLESGNVSFTMDIVPIDQLFERLCNQFELEVNKAGLRYHWEITPYGEIYYPLVEADLQRMEQVMNNLVSNAIKHTKKGEIRISLSLESSSEAIIAVQDQGTGISPSELPYVFDRFYTNRNQSGEQGHGLGLAISKEIIDAHNGEIWVESKEGEGTRFSFSLKVF</sequence>
<dbReference type="Gene3D" id="3.40.50.300">
    <property type="entry name" value="P-loop containing nucleotide triphosphate hydrolases"/>
    <property type="match status" value="1"/>
</dbReference>
<feature type="domain" description="Protein kinase" evidence="11">
    <location>
        <begin position="10"/>
        <end position="273"/>
    </location>
</feature>
<dbReference type="PANTHER" id="PTHR43642:SF1">
    <property type="entry name" value="HYBRID SIGNAL TRANSDUCTION HISTIDINE KINASE G"/>
    <property type="match status" value="1"/>
</dbReference>
<dbReference type="PANTHER" id="PTHR43642">
    <property type="entry name" value="HYBRID SIGNAL TRANSDUCTION HISTIDINE KINASE G"/>
    <property type="match status" value="1"/>
</dbReference>
<dbReference type="InterPro" id="IPR036097">
    <property type="entry name" value="HisK_dim/P_sf"/>
</dbReference>
<keyword evidence="10" id="KW-0175">Coiled coil</keyword>
<dbReference type="SUPFAM" id="SSF47384">
    <property type="entry name" value="Homodimeric domain of signal transducing histidine kinase"/>
    <property type="match status" value="1"/>
</dbReference>
<dbReference type="Pfam" id="PF00069">
    <property type="entry name" value="Pkinase"/>
    <property type="match status" value="1"/>
</dbReference>
<evidence type="ECO:0000256" key="3">
    <source>
        <dbReference type="ARBA" id="ARBA00012438"/>
    </source>
</evidence>
<evidence type="ECO:0000256" key="9">
    <source>
        <dbReference type="ARBA" id="ARBA00023012"/>
    </source>
</evidence>
<dbReference type="SUPFAM" id="SSF55874">
    <property type="entry name" value="ATPase domain of HSP90 chaperone/DNA topoisomerase II/histidine kinase"/>
    <property type="match status" value="1"/>
</dbReference>
<dbReference type="SUPFAM" id="SSF56112">
    <property type="entry name" value="Protein kinase-like (PK-like)"/>
    <property type="match status" value="1"/>
</dbReference>
<dbReference type="InterPro" id="IPR003594">
    <property type="entry name" value="HATPase_dom"/>
</dbReference>
<comment type="caution">
    <text evidence="13">The sequence shown here is derived from an EMBL/GenBank/DDBJ whole genome shotgun (WGS) entry which is preliminary data.</text>
</comment>
<dbReference type="InterPro" id="IPR027417">
    <property type="entry name" value="P-loop_NTPase"/>
</dbReference>
<dbReference type="PRINTS" id="PR00344">
    <property type="entry name" value="BCTRLSENSOR"/>
</dbReference>
<feature type="domain" description="Histidine kinase" evidence="12">
    <location>
        <begin position="1508"/>
        <end position="1727"/>
    </location>
</feature>
<evidence type="ECO:0000259" key="12">
    <source>
        <dbReference type="PROSITE" id="PS50109"/>
    </source>
</evidence>
<dbReference type="Gene3D" id="1.10.287.130">
    <property type="match status" value="1"/>
</dbReference>
<feature type="coiled-coil region" evidence="10">
    <location>
        <begin position="1467"/>
        <end position="1501"/>
    </location>
</feature>
<comment type="catalytic activity">
    <reaction evidence="1">
        <text>ATP + protein L-histidine = ADP + protein N-phospho-L-histidine.</text>
        <dbReference type="EC" id="2.7.13.3"/>
    </reaction>
</comment>
<dbReference type="Pfam" id="PF00512">
    <property type="entry name" value="HisKA"/>
    <property type="match status" value="1"/>
</dbReference>
<dbReference type="Pfam" id="PF01590">
    <property type="entry name" value="GAF"/>
    <property type="match status" value="1"/>
</dbReference>
<dbReference type="PROSITE" id="PS50109">
    <property type="entry name" value="HIS_KIN"/>
    <property type="match status" value="1"/>
</dbReference>
<dbReference type="CDD" id="cd00082">
    <property type="entry name" value="HisKA"/>
    <property type="match status" value="1"/>
</dbReference>
<dbReference type="Gene3D" id="3.30.565.10">
    <property type="entry name" value="Histidine kinase-like ATPase, C-terminal domain"/>
    <property type="match status" value="1"/>
</dbReference>
<dbReference type="GO" id="GO:0005886">
    <property type="term" value="C:plasma membrane"/>
    <property type="evidence" value="ECO:0007669"/>
    <property type="project" value="UniProtKB-SubCell"/>
</dbReference>
<dbReference type="PROSITE" id="PS50011">
    <property type="entry name" value="PROTEIN_KINASE_DOM"/>
    <property type="match status" value="1"/>
</dbReference>
<dbReference type="InterPro" id="IPR053159">
    <property type="entry name" value="Hybrid_Histidine_Kinase"/>
</dbReference>
<name>A0A6A8DDV7_9BACI</name>
<dbReference type="Proteomes" id="UP000799092">
    <property type="component" value="Unassembled WGS sequence"/>
</dbReference>
<reference evidence="13" key="1">
    <citation type="submission" date="2019-11" db="EMBL/GenBank/DDBJ databases">
        <authorList>
            <person name="Li J."/>
        </authorList>
    </citation>
    <scope>NUCLEOTIDE SEQUENCE</scope>
    <source>
        <strain evidence="13">B6B</strain>
    </source>
</reference>
<dbReference type="GO" id="GO:0000155">
    <property type="term" value="F:phosphorelay sensor kinase activity"/>
    <property type="evidence" value="ECO:0007669"/>
    <property type="project" value="InterPro"/>
</dbReference>
<dbReference type="InterPro" id="IPR011009">
    <property type="entry name" value="Kinase-like_dom_sf"/>
</dbReference>
<dbReference type="InterPro" id="IPR004358">
    <property type="entry name" value="Sig_transdc_His_kin-like_C"/>
</dbReference>
<evidence type="ECO:0000256" key="6">
    <source>
        <dbReference type="ARBA" id="ARBA00022741"/>
    </source>
</evidence>
<evidence type="ECO:0000313" key="14">
    <source>
        <dbReference type="Proteomes" id="UP000799092"/>
    </source>
</evidence>
<dbReference type="CDD" id="cd14014">
    <property type="entry name" value="STKc_PknB_like"/>
    <property type="match status" value="1"/>
</dbReference>
<evidence type="ECO:0000256" key="7">
    <source>
        <dbReference type="ARBA" id="ARBA00022777"/>
    </source>
</evidence>
<dbReference type="EC" id="2.7.13.3" evidence="3"/>
<dbReference type="InterPro" id="IPR019734">
    <property type="entry name" value="TPR_rpt"/>
</dbReference>